<evidence type="ECO:0000256" key="2">
    <source>
        <dbReference type="SAM" id="MobiDB-lite"/>
    </source>
</evidence>
<organism evidence="3 4">
    <name type="scientific">Trifolium subterraneum</name>
    <name type="common">Subterranean clover</name>
    <dbReference type="NCBI Taxonomy" id="3900"/>
    <lineage>
        <taxon>Eukaryota</taxon>
        <taxon>Viridiplantae</taxon>
        <taxon>Streptophyta</taxon>
        <taxon>Embryophyta</taxon>
        <taxon>Tracheophyta</taxon>
        <taxon>Spermatophyta</taxon>
        <taxon>Magnoliopsida</taxon>
        <taxon>eudicotyledons</taxon>
        <taxon>Gunneridae</taxon>
        <taxon>Pentapetalae</taxon>
        <taxon>rosids</taxon>
        <taxon>fabids</taxon>
        <taxon>Fabales</taxon>
        <taxon>Fabaceae</taxon>
        <taxon>Papilionoideae</taxon>
        <taxon>50 kb inversion clade</taxon>
        <taxon>NPAAA clade</taxon>
        <taxon>Hologalegina</taxon>
        <taxon>IRL clade</taxon>
        <taxon>Trifolieae</taxon>
        <taxon>Trifolium</taxon>
    </lineage>
</organism>
<dbReference type="EMBL" id="DF973351">
    <property type="protein sequence ID" value="GAU27337.1"/>
    <property type="molecule type" value="Genomic_DNA"/>
</dbReference>
<dbReference type="OrthoDB" id="29013at2759"/>
<keyword evidence="4" id="KW-1185">Reference proteome</keyword>
<reference evidence="4" key="1">
    <citation type="journal article" date="2017" name="Front. Plant Sci.">
        <title>Climate Clever Clovers: New Paradigm to Reduce the Environmental Footprint of Ruminants by Breeding Low Methanogenic Forages Utilizing Haplotype Variation.</title>
        <authorList>
            <person name="Kaur P."/>
            <person name="Appels R."/>
            <person name="Bayer P.E."/>
            <person name="Keeble-Gagnere G."/>
            <person name="Wang J."/>
            <person name="Hirakawa H."/>
            <person name="Shirasawa K."/>
            <person name="Vercoe P."/>
            <person name="Stefanova K."/>
            <person name="Durmic Z."/>
            <person name="Nichols P."/>
            <person name="Revell C."/>
            <person name="Isobe S.N."/>
            <person name="Edwards D."/>
            <person name="Erskine W."/>
        </authorList>
    </citation>
    <scope>NUCLEOTIDE SEQUENCE [LARGE SCALE GENOMIC DNA]</scope>
    <source>
        <strain evidence="4">cv. Daliak</strain>
    </source>
</reference>
<protein>
    <submittedName>
        <fullName evidence="3">Uncharacterized protein</fullName>
    </submittedName>
</protein>
<evidence type="ECO:0000256" key="1">
    <source>
        <dbReference type="PROSITE-ProRule" id="PRU00339"/>
    </source>
</evidence>
<dbReference type="SMART" id="SM00028">
    <property type="entry name" value="TPR"/>
    <property type="match status" value="5"/>
</dbReference>
<dbReference type="PROSITE" id="PS50005">
    <property type="entry name" value="TPR"/>
    <property type="match status" value="1"/>
</dbReference>
<dbReference type="InterPro" id="IPR019734">
    <property type="entry name" value="TPR_rpt"/>
</dbReference>
<evidence type="ECO:0000313" key="3">
    <source>
        <dbReference type="EMBL" id="GAU27337.1"/>
    </source>
</evidence>
<dbReference type="InterPro" id="IPR011990">
    <property type="entry name" value="TPR-like_helical_dom_sf"/>
</dbReference>
<dbReference type="Pfam" id="PF13181">
    <property type="entry name" value="TPR_8"/>
    <property type="match status" value="1"/>
</dbReference>
<dbReference type="SUPFAM" id="SSF48452">
    <property type="entry name" value="TPR-like"/>
    <property type="match status" value="3"/>
</dbReference>
<name>A0A2Z6ND75_TRISU</name>
<feature type="repeat" description="TPR" evidence="1">
    <location>
        <begin position="679"/>
        <end position="712"/>
    </location>
</feature>
<dbReference type="PANTHER" id="PTHR44102:SF4">
    <property type="entry name" value="PROTEIN NPGR1"/>
    <property type="match status" value="1"/>
</dbReference>
<evidence type="ECO:0000313" key="4">
    <source>
        <dbReference type="Proteomes" id="UP000242715"/>
    </source>
</evidence>
<feature type="region of interest" description="Disordered" evidence="2">
    <location>
        <begin position="16"/>
        <end position="39"/>
    </location>
</feature>
<proteinExistence type="predicted"/>
<sequence length="718" mass="79992">MLCACSGEQYKFEEAAPQSPDSLATRDFSASGLSSRTGDWDSKLNDNQVEDVETTLKEALSLNYEEARALLGRLEYHKGNFDAALQVIQGIDIDSLTPRMIRAISERNKLRKSRSKAVTVLPNLMSMHSVSLLIEAILLKAKSLEELERHEEAAKECRIIVDTIESALPNGMPDGIGEDCKLQEWFHRALELLPNLWIQAGVLDEAVTAYRRALVKPWNLEPKRLACLQKDLATTLLYGGVEVDLPSDLQVNGPTTPMSNIEEAILLLLILSRKMALQEIGWDSEIIDHLTFSLSVTGTFESLADCIEQILPGIFSRAERWYFLALCYSAAGQNEAALNLLRKACGSSESEHTPHFASYLLGAKLCSQNPSHAHEGIKFSKQVIDLAKHQNEHFLVQGQQILGVCYGAAARTSVVDSERIIFQKESLNFLNEASLTGSDDAEVMFSLGLENAVQRNLDAAYQNIMSYSDMIAGSSTRGWKLLALIVSAQQRFKDAETIVDFALDDAGSVDQLELLRLRAVLQIAQQQPKQAIETYRTLLTVIAAKKELLLQAKNSEFDQAKIFKDEALTERKLEMEAWQDLATIYTDLNSFLNAKACVDKAQLLEFFSPRSWHITGKLFEAQSLNKEAFISYSISLSIEPDYIPSINSTAKLLIKLGMQSLPLARSFLMNALRLEPTNHDAWFNLGMVSKMEGSLQQAADCFQAAYELAFSNPVQNFE</sequence>
<dbReference type="Gene3D" id="1.25.40.10">
    <property type="entry name" value="Tetratricopeptide repeat domain"/>
    <property type="match status" value="3"/>
</dbReference>
<dbReference type="Proteomes" id="UP000242715">
    <property type="component" value="Unassembled WGS sequence"/>
</dbReference>
<dbReference type="PANTHER" id="PTHR44102">
    <property type="entry name" value="PROTEIN NPG1"/>
    <property type="match status" value="1"/>
</dbReference>
<dbReference type="Pfam" id="PF13432">
    <property type="entry name" value="TPR_16"/>
    <property type="match status" value="1"/>
</dbReference>
<gene>
    <name evidence="3" type="ORF">TSUD_05640</name>
</gene>
<dbReference type="InterPro" id="IPR043376">
    <property type="entry name" value="NPG1-like"/>
</dbReference>
<dbReference type="AlphaFoldDB" id="A0A2Z6ND75"/>
<keyword evidence="1" id="KW-0802">TPR repeat</keyword>
<accession>A0A2Z6ND75</accession>